<accession>A0A2G9GCJ7</accession>
<dbReference type="EMBL" id="NKXS01005678">
    <property type="protein sequence ID" value="PIN03011.1"/>
    <property type="molecule type" value="Genomic_DNA"/>
</dbReference>
<gene>
    <name evidence="2" type="ORF">CDL12_24464</name>
</gene>
<proteinExistence type="predicted"/>
<name>A0A2G9GCJ7_9LAMI</name>
<sequence length="71" mass="7773">MSSTGASYAYVYVQQKRQEDKLKKMEENKAENGDDGVTGKGIIDDSKNGKNKQIHPFLSPDLNPGSGGRKD</sequence>
<evidence type="ECO:0000313" key="2">
    <source>
        <dbReference type="EMBL" id="PIN03011.1"/>
    </source>
</evidence>
<protein>
    <submittedName>
        <fullName evidence="2">Uncharacterized protein</fullName>
    </submittedName>
</protein>
<reference evidence="3" key="1">
    <citation type="journal article" date="2018" name="Gigascience">
        <title>Genome assembly of the Pink Ipe (Handroanthus impetiginosus, Bignoniaceae), a highly valued, ecologically keystone Neotropical timber forest tree.</title>
        <authorList>
            <person name="Silva-Junior O.B."/>
            <person name="Grattapaglia D."/>
            <person name="Novaes E."/>
            <person name="Collevatti R.G."/>
        </authorList>
    </citation>
    <scope>NUCLEOTIDE SEQUENCE [LARGE SCALE GENOMIC DNA]</scope>
    <source>
        <strain evidence="3">cv. UFG-1</strain>
    </source>
</reference>
<feature type="region of interest" description="Disordered" evidence="1">
    <location>
        <begin position="17"/>
        <end position="71"/>
    </location>
</feature>
<evidence type="ECO:0000256" key="1">
    <source>
        <dbReference type="SAM" id="MobiDB-lite"/>
    </source>
</evidence>
<dbReference type="AlphaFoldDB" id="A0A2G9GCJ7"/>
<organism evidence="2 3">
    <name type="scientific">Handroanthus impetiginosus</name>
    <dbReference type="NCBI Taxonomy" id="429701"/>
    <lineage>
        <taxon>Eukaryota</taxon>
        <taxon>Viridiplantae</taxon>
        <taxon>Streptophyta</taxon>
        <taxon>Embryophyta</taxon>
        <taxon>Tracheophyta</taxon>
        <taxon>Spermatophyta</taxon>
        <taxon>Magnoliopsida</taxon>
        <taxon>eudicotyledons</taxon>
        <taxon>Gunneridae</taxon>
        <taxon>Pentapetalae</taxon>
        <taxon>asterids</taxon>
        <taxon>lamiids</taxon>
        <taxon>Lamiales</taxon>
        <taxon>Bignoniaceae</taxon>
        <taxon>Crescentiina</taxon>
        <taxon>Tabebuia alliance</taxon>
        <taxon>Handroanthus</taxon>
    </lineage>
</organism>
<dbReference type="Proteomes" id="UP000231279">
    <property type="component" value="Unassembled WGS sequence"/>
</dbReference>
<keyword evidence="3" id="KW-1185">Reference proteome</keyword>
<feature type="compositionally biased region" description="Basic and acidic residues" evidence="1">
    <location>
        <begin position="17"/>
        <end position="32"/>
    </location>
</feature>
<evidence type="ECO:0000313" key="3">
    <source>
        <dbReference type="Proteomes" id="UP000231279"/>
    </source>
</evidence>
<dbReference type="OrthoDB" id="911575at2759"/>
<comment type="caution">
    <text evidence="2">The sequence shown here is derived from an EMBL/GenBank/DDBJ whole genome shotgun (WGS) entry which is preliminary data.</text>
</comment>